<dbReference type="OrthoDB" id="408631at2759"/>
<dbReference type="PROSITE" id="PS00122">
    <property type="entry name" value="CARBOXYLESTERASE_B_1"/>
    <property type="match status" value="1"/>
</dbReference>
<dbReference type="GO" id="GO:0016787">
    <property type="term" value="F:hydrolase activity"/>
    <property type="evidence" value="ECO:0007669"/>
    <property type="project" value="UniProtKB-KW"/>
</dbReference>
<evidence type="ECO:0000256" key="3">
    <source>
        <dbReference type="RuleBase" id="RU361235"/>
    </source>
</evidence>
<sequence>MRSLIGGIQFFSTLGQPTATVKNGTLIGVRNSHYNQDFFLGIPYAQPPVGKLRLDRPQPLNETWNERPAKAYGPWCHSISLGLPGFNENGFTHEESEDCLSLNVVRPSSAGDYNRLPVLVWIYGGGFAEGGSADQRYNLSFLVEESVGMGKPIVGVSFNYRLGGFGFLSGSAIRKSRASNLGLQDQRLALRWIQENIAAFGGDPSRVTINGESAGAFSLGSLYTAYGGQDDGLFHAGIAQSGGAIFPVPNTLLEEQDVGYYRILNRVGCLNSTDSLECLRSKDAETLNAAFVGGTFSPTVDDELVVPYSSEAVSNGRFVKRPLLIGTCRNEGTSFTVQEGWAVNNTADFRAYLSMAWPDIPNGTVDIWMDEYVNKLRSDALREELGTVLQSPGPEHGAIFGNVALYRGDITFDAPRRLAAKMWGKYGVPLYSYRFNVAPSDMDPEVFGVAHFQDVPFTFRNYDGVGFENNKMASNSTKIQREYQQVSKLMSRMWISFVNDYSPNGHNVRGFDVIWPTYKNGSAVNMLFGLNETRLEEDTYRSSAIGSIIGSFRDIGV</sequence>
<dbReference type="STRING" id="1448308.A0A2T2N843"/>
<dbReference type="SUPFAM" id="SSF53474">
    <property type="entry name" value="alpha/beta-Hydrolases"/>
    <property type="match status" value="1"/>
</dbReference>
<evidence type="ECO:0000259" key="4">
    <source>
        <dbReference type="Pfam" id="PF00135"/>
    </source>
</evidence>
<proteinExistence type="inferred from homology"/>
<evidence type="ECO:0000313" key="5">
    <source>
        <dbReference type="EMBL" id="PSN61579.1"/>
    </source>
</evidence>
<reference evidence="5 6" key="1">
    <citation type="journal article" date="2018" name="Front. Microbiol.">
        <title>Genome-Wide Analysis of Corynespora cassiicola Leaf Fall Disease Putative Effectors.</title>
        <authorList>
            <person name="Lopez D."/>
            <person name="Ribeiro S."/>
            <person name="Label P."/>
            <person name="Fumanal B."/>
            <person name="Venisse J.S."/>
            <person name="Kohler A."/>
            <person name="de Oliveira R.R."/>
            <person name="Labutti K."/>
            <person name="Lipzen A."/>
            <person name="Lail K."/>
            <person name="Bauer D."/>
            <person name="Ohm R.A."/>
            <person name="Barry K.W."/>
            <person name="Spatafora J."/>
            <person name="Grigoriev I.V."/>
            <person name="Martin F.M."/>
            <person name="Pujade-Renaud V."/>
        </authorList>
    </citation>
    <scope>NUCLEOTIDE SEQUENCE [LARGE SCALE GENOMIC DNA]</scope>
    <source>
        <strain evidence="5 6">Philippines</strain>
    </source>
</reference>
<gene>
    <name evidence="5" type="ORF">BS50DRAFT_613592</name>
</gene>
<dbReference type="Proteomes" id="UP000240883">
    <property type="component" value="Unassembled WGS sequence"/>
</dbReference>
<dbReference type="EC" id="3.1.1.-" evidence="3"/>
<evidence type="ECO:0000256" key="1">
    <source>
        <dbReference type="ARBA" id="ARBA00005964"/>
    </source>
</evidence>
<organism evidence="5 6">
    <name type="scientific">Corynespora cassiicola Philippines</name>
    <dbReference type="NCBI Taxonomy" id="1448308"/>
    <lineage>
        <taxon>Eukaryota</taxon>
        <taxon>Fungi</taxon>
        <taxon>Dikarya</taxon>
        <taxon>Ascomycota</taxon>
        <taxon>Pezizomycotina</taxon>
        <taxon>Dothideomycetes</taxon>
        <taxon>Pleosporomycetidae</taxon>
        <taxon>Pleosporales</taxon>
        <taxon>Corynesporascaceae</taxon>
        <taxon>Corynespora</taxon>
    </lineage>
</organism>
<feature type="domain" description="Carboxylesterase type B" evidence="4">
    <location>
        <begin position="17"/>
        <end position="534"/>
    </location>
</feature>
<dbReference type="InterPro" id="IPR029058">
    <property type="entry name" value="AB_hydrolase_fold"/>
</dbReference>
<dbReference type="Gene3D" id="3.40.50.1820">
    <property type="entry name" value="alpha/beta hydrolase"/>
    <property type="match status" value="1"/>
</dbReference>
<dbReference type="Pfam" id="PF00135">
    <property type="entry name" value="COesterase"/>
    <property type="match status" value="1"/>
</dbReference>
<name>A0A2T2N843_CORCC</name>
<comment type="similarity">
    <text evidence="1 3">Belongs to the type-B carboxylesterase/lipase family.</text>
</comment>
<accession>A0A2T2N843</accession>
<dbReference type="AlphaFoldDB" id="A0A2T2N843"/>
<dbReference type="EMBL" id="KZ678144">
    <property type="protein sequence ID" value="PSN61579.1"/>
    <property type="molecule type" value="Genomic_DNA"/>
</dbReference>
<dbReference type="InterPro" id="IPR019826">
    <property type="entry name" value="Carboxylesterase_B_AS"/>
</dbReference>
<keyword evidence="2 3" id="KW-0378">Hydrolase</keyword>
<dbReference type="PANTHER" id="PTHR11559">
    <property type="entry name" value="CARBOXYLESTERASE"/>
    <property type="match status" value="1"/>
</dbReference>
<dbReference type="InterPro" id="IPR050309">
    <property type="entry name" value="Type-B_Carboxylest/Lipase"/>
</dbReference>
<protein>
    <recommendedName>
        <fullName evidence="3">Carboxylic ester hydrolase</fullName>
        <ecNumber evidence="3">3.1.1.-</ecNumber>
    </recommendedName>
</protein>
<dbReference type="InterPro" id="IPR002018">
    <property type="entry name" value="CarbesteraseB"/>
</dbReference>
<keyword evidence="6" id="KW-1185">Reference proteome</keyword>
<evidence type="ECO:0000256" key="2">
    <source>
        <dbReference type="ARBA" id="ARBA00022801"/>
    </source>
</evidence>
<evidence type="ECO:0000313" key="6">
    <source>
        <dbReference type="Proteomes" id="UP000240883"/>
    </source>
</evidence>